<comment type="caution">
    <text evidence="1">The sequence shown here is derived from an EMBL/GenBank/DDBJ whole genome shotgun (WGS) entry which is preliminary data.</text>
</comment>
<evidence type="ECO:0000313" key="2">
    <source>
        <dbReference type="Proteomes" id="UP001246576"/>
    </source>
</evidence>
<name>A0ABU2EPW9_9BURK</name>
<accession>A0ABU2EPW9</accession>
<organism evidence="1 2">
    <name type="scientific">Herbaspirillum huttiense subsp. lycopersici</name>
    <dbReference type="NCBI Taxonomy" id="3074428"/>
    <lineage>
        <taxon>Bacteria</taxon>
        <taxon>Pseudomonadati</taxon>
        <taxon>Pseudomonadota</taxon>
        <taxon>Betaproteobacteria</taxon>
        <taxon>Burkholderiales</taxon>
        <taxon>Oxalobacteraceae</taxon>
        <taxon>Herbaspirillum</taxon>
    </lineage>
</organism>
<gene>
    <name evidence="1" type="ORF">RI048_18285</name>
</gene>
<sequence>MTTEYLKEIVGRYLLGIREISKKAARGEIVGDLVRTQVKKCLIEMHAAGAEPADIRAIFDDVENCLYSDCAVLEPKFWQLVLTAKLHVEFLLFMEEKHQSDASSSAPIGQRVTVH</sequence>
<proteinExistence type="predicted"/>
<evidence type="ECO:0000313" key="1">
    <source>
        <dbReference type="EMBL" id="MDR9850186.1"/>
    </source>
</evidence>
<keyword evidence="2" id="KW-1185">Reference proteome</keyword>
<dbReference type="EMBL" id="JAVLSJ010000009">
    <property type="protein sequence ID" value="MDR9850186.1"/>
    <property type="molecule type" value="Genomic_DNA"/>
</dbReference>
<dbReference type="RefSeq" id="WP_310840683.1">
    <property type="nucleotide sequence ID" value="NZ_JAVLSJ010000009.1"/>
</dbReference>
<reference evidence="1" key="1">
    <citation type="submission" date="2023-09" db="EMBL/GenBank/DDBJ databases">
        <title>Description of first Herbaspirillum huttiense subsp. nephrolepsisexaltata and Herbaspirillum huttiense subsp. lycopersicon.</title>
        <authorList>
            <person name="Poudel M."/>
            <person name="Sharma A."/>
            <person name="Goss E."/>
            <person name="Tapia J.H."/>
            <person name="Harmon C.M."/>
            <person name="Jones J.B."/>
        </authorList>
    </citation>
    <scope>NUCLEOTIDE SEQUENCE</scope>
    <source>
        <strain evidence="1">SE1</strain>
    </source>
</reference>
<dbReference type="Proteomes" id="UP001246576">
    <property type="component" value="Unassembled WGS sequence"/>
</dbReference>
<protein>
    <submittedName>
        <fullName evidence="1">Uncharacterized protein</fullName>
    </submittedName>
</protein>